<feature type="domain" description="HTH-like" evidence="3">
    <location>
        <begin position="33"/>
        <end position="96"/>
    </location>
</feature>
<evidence type="ECO:0000259" key="2">
    <source>
        <dbReference type="Pfam" id="PF00665"/>
    </source>
</evidence>
<evidence type="ECO:0000256" key="1">
    <source>
        <dbReference type="ARBA" id="ARBA00002286"/>
    </source>
</evidence>
<reference evidence="5" key="1">
    <citation type="submission" date="2016-02" db="EMBL/GenBank/DDBJ databases">
        <authorList>
            <person name="Holder M.E."/>
            <person name="Ajami N.J."/>
            <person name="Petrosino J.F."/>
        </authorList>
    </citation>
    <scope>NUCLEOTIDE SEQUENCE [LARGE SCALE GENOMIC DNA]</scope>
    <source>
        <strain evidence="5">CCUG 36733</strain>
    </source>
</reference>
<accession>A0A109W2Z0</accession>
<evidence type="ECO:0008006" key="6">
    <source>
        <dbReference type="Google" id="ProtNLM"/>
    </source>
</evidence>
<proteinExistence type="predicted"/>
<dbReference type="GO" id="GO:0015074">
    <property type="term" value="P:DNA integration"/>
    <property type="evidence" value="ECO:0007669"/>
    <property type="project" value="InterPro"/>
</dbReference>
<evidence type="ECO:0000313" key="5">
    <source>
        <dbReference type="Proteomes" id="UP000065220"/>
    </source>
</evidence>
<dbReference type="InterPro" id="IPR012337">
    <property type="entry name" value="RNaseH-like_sf"/>
</dbReference>
<dbReference type="RefSeq" id="WP_067943018.1">
    <property type="nucleotide sequence ID" value="NZ_CP014228.1"/>
</dbReference>
<dbReference type="InterPro" id="IPR036397">
    <property type="entry name" value="RNaseH_sf"/>
</dbReference>
<dbReference type="PANTHER" id="PTHR46889">
    <property type="entry name" value="TRANSPOSASE INSF FOR INSERTION SEQUENCE IS3B-RELATED"/>
    <property type="match status" value="1"/>
</dbReference>
<dbReference type="InterPro" id="IPR025948">
    <property type="entry name" value="HTH-like_dom"/>
</dbReference>
<name>A0A109W2Z0_ACTRD</name>
<evidence type="ECO:0000313" key="4">
    <source>
        <dbReference type="EMBL" id="AMD87901.1"/>
    </source>
</evidence>
<dbReference type="STRING" id="111015.AXF14_10325"/>
<dbReference type="EMBL" id="CP014228">
    <property type="protein sequence ID" value="AMD87901.1"/>
    <property type="molecule type" value="Genomic_DNA"/>
</dbReference>
<dbReference type="InterPro" id="IPR050900">
    <property type="entry name" value="Transposase_IS3/IS150/IS904"/>
</dbReference>
<dbReference type="PANTHER" id="PTHR46889:SF4">
    <property type="entry name" value="TRANSPOSASE INSO FOR INSERTION SEQUENCE ELEMENT IS911B-RELATED"/>
    <property type="match status" value="1"/>
</dbReference>
<dbReference type="GO" id="GO:0003676">
    <property type="term" value="F:nucleic acid binding"/>
    <property type="evidence" value="ECO:0007669"/>
    <property type="project" value="InterPro"/>
</dbReference>
<gene>
    <name evidence="4" type="ORF">AXF14_10325</name>
</gene>
<dbReference type="KEGG" id="ard:AXF14_10325"/>
<dbReference type="AlphaFoldDB" id="A0A109W2Z0"/>
<dbReference type="Proteomes" id="UP000065220">
    <property type="component" value="Chromosome"/>
</dbReference>
<dbReference type="SUPFAM" id="SSF53098">
    <property type="entry name" value="Ribonuclease H-like"/>
    <property type="match status" value="1"/>
</dbReference>
<dbReference type="Gene3D" id="3.30.420.10">
    <property type="entry name" value="Ribonuclease H-like superfamily/Ribonuclease H"/>
    <property type="match status" value="1"/>
</dbReference>
<dbReference type="Pfam" id="PF00665">
    <property type="entry name" value="rve"/>
    <property type="match status" value="1"/>
</dbReference>
<dbReference type="Pfam" id="PF13276">
    <property type="entry name" value="HTH_21"/>
    <property type="match status" value="1"/>
</dbReference>
<dbReference type="OrthoDB" id="4426778at2"/>
<comment type="function">
    <text evidence="1">Involved in the transposition of the insertion sequence.</text>
</comment>
<sequence>MPICSTLTSAGVKIAPSTVDAARTRPPSPRARRDEVLKDEIRAVHAENYSAFGARKMQVMLNRSLVAERHGQGNVTRCTVERLMRSLGLRGTRRAKTPHTTRSAPREQCPADLVDRHFSAFQPNELWVADIPPQAGGTPSYVRTFSGWVYVAFVTDVNSRRIVGWQTTRQPVRTDLALDALNMGIWQRHKDGADLAGLVHHSDRGVQGGFKGWSQHCEDRRGCRWLRIRVGVGSGGRIVRFVR</sequence>
<keyword evidence="5" id="KW-1185">Reference proteome</keyword>
<dbReference type="InterPro" id="IPR001584">
    <property type="entry name" value="Integrase_cat-core"/>
</dbReference>
<organism evidence="4 5">
    <name type="scientific">Actinomyces radicidentis</name>
    <dbReference type="NCBI Taxonomy" id="111015"/>
    <lineage>
        <taxon>Bacteria</taxon>
        <taxon>Bacillati</taxon>
        <taxon>Actinomycetota</taxon>
        <taxon>Actinomycetes</taxon>
        <taxon>Actinomycetales</taxon>
        <taxon>Actinomycetaceae</taxon>
        <taxon>Actinomyces</taxon>
    </lineage>
</organism>
<evidence type="ECO:0000259" key="3">
    <source>
        <dbReference type="Pfam" id="PF13276"/>
    </source>
</evidence>
<feature type="domain" description="Integrase catalytic" evidence="2">
    <location>
        <begin position="122"/>
        <end position="219"/>
    </location>
</feature>
<protein>
    <recommendedName>
        <fullName evidence="6">Integrase catalytic domain-containing protein</fullName>
    </recommendedName>
</protein>